<reference evidence="2" key="1">
    <citation type="submission" date="2022-02" db="EMBL/GenBank/DDBJ databases">
        <authorList>
            <person name="Henning P.M."/>
            <person name="McCubbin A.G."/>
            <person name="Shore J.S."/>
        </authorList>
    </citation>
    <scope>NUCLEOTIDE SEQUENCE</scope>
    <source>
        <strain evidence="2">F60SS</strain>
        <tissue evidence="2">Leaves</tissue>
    </source>
</reference>
<organism evidence="2 3">
    <name type="scientific">Turnera subulata</name>
    <dbReference type="NCBI Taxonomy" id="218843"/>
    <lineage>
        <taxon>Eukaryota</taxon>
        <taxon>Viridiplantae</taxon>
        <taxon>Streptophyta</taxon>
        <taxon>Embryophyta</taxon>
        <taxon>Tracheophyta</taxon>
        <taxon>Spermatophyta</taxon>
        <taxon>Magnoliopsida</taxon>
        <taxon>eudicotyledons</taxon>
        <taxon>Gunneridae</taxon>
        <taxon>Pentapetalae</taxon>
        <taxon>rosids</taxon>
        <taxon>fabids</taxon>
        <taxon>Malpighiales</taxon>
        <taxon>Passifloraceae</taxon>
        <taxon>Turnera</taxon>
    </lineage>
</organism>
<name>A0A9Q0F7Z8_9ROSI</name>
<dbReference type="Proteomes" id="UP001141552">
    <property type="component" value="Unassembled WGS sequence"/>
</dbReference>
<evidence type="ECO:0000313" key="3">
    <source>
        <dbReference type="Proteomes" id="UP001141552"/>
    </source>
</evidence>
<dbReference type="OrthoDB" id="7130006at2759"/>
<dbReference type="AlphaFoldDB" id="A0A9Q0F7Z8"/>
<proteinExistence type="predicted"/>
<feature type="domain" description="AB hydrolase-1" evidence="1">
    <location>
        <begin position="6"/>
        <end position="52"/>
    </location>
</feature>
<dbReference type="InterPro" id="IPR000073">
    <property type="entry name" value="AB_hydrolase_1"/>
</dbReference>
<sequence>RHQILAIASAGYRAIAFDFRGYGLSELPPEPEKGTFMDLVDDTVSLLDRLGISLSCWS</sequence>
<protein>
    <recommendedName>
        <fullName evidence="1">AB hydrolase-1 domain-containing protein</fullName>
    </recommendedName>
</protein>
<dbReference type="Gene3D" id="3.40.50.1820">
    <property type="entry name" value="alpha/beta hydrolase"/>
    <property type="match status" value="1"/>
</dbReference>
<reference evidence="2" key="2">
    <citation type="journal article" date="2023" name="Plants (Basel)">
        <title>Annotation of the Turnera subulata (Passifloraceae) Draft Genome Reveals the S-Locus Evolved after the Divergence of Turneroideae from Passifloroideae in a Stepwise Manner.</title>
        <authorList>
            <person name="Henning P.M."/>
            <person name="Roalson E.H."/>
            <person name="Mir W."/>
            <person name="McCubbin A.G."/>
            <person name="Shore J.S."/>
        </authorList>
    </citation>
    <scope>NUCLEOTIDE SEQUENCE</scope>
    <source>
        <strain evidence="2">F60SS</strain>
    </source>
</reference>
<evidence type="ECO:0000259" key="1">
    <source>
        <dbReference type="Pfam" id="PF00561"/>
    </source>
</evidence>
<dbReference type="InterPro" id="IPR029058">
    <property type="entry name" value="AB_hydrolase_fold"/>
</dbReference>
<accession>A0A9Q0F7Z8</accession>
<evidence type="ECO:0000313" key="2">
    <source>
        <dbReference type="EMBL" id="KAJ4825875.1"/>
    </source>
</evidence>
<dbReference type="SUPFAM" id="SSF53474">
    <property type="entry name" value="alpha/beta-Hydrolases"/>
    <property type="match status" value="1"/>
</dbReference>
<gene>
    <name evidence="2" type="ORF">Tsubulata_024324</name>
</gene>
<dbReference type="Pfam" id="PF00561">
    <property type="entry name" value="Abhydrolase_1"/>
    <property type="match status" value="1"/>
</dbReference>
<dbReference type="PANTHER" id="PTHR43329">
    <property type="entry name" value="EPOXIDE HYDROLASE"/>
    <property type="match status" value="1"/>
</dbReference>
<feature type="non-terminal residue" evidence="2">
    <location>
        <position position="1"/>
    </location>
</feature>
<keyword evidence="3" id="KW-1185">Reference proteome</keyword>
<dbReference type="EMBL" id="JAKUCV010006791">
    <property type="protein sequence ID" value="KAJ4825875.1"/>
    <property type="molecule type" value="Genomic_DNA"/>
</dbReference>
<comment type="caution">
    <text evidence="2">The sequence shown here is derived from an EMBL/GenBank/DDBJ whole genome shotgun (WGS) entry which is preliminary data.</text>
</comment>